<dbReference type="Proteomes" id="UP000286716">
    <property type="component" value="Unassembled WGS sequence"/>
</dbReference>
<protein>
    <submittedName>
        <fullName evidence="1">Uncharacterized protein</fullName>
    </submittedName>
</protein>
<dbReference type="EMBL" id="QHHU01000124">
    <property type="protein sequence ID" value="RSM34843.1"/>
    <property type="molecule type" value="Genomic_DNA"/>
</dbReference>
<proteinExistence type="predicted"/>
<reference evidence="1 2" key="1">
    <citation type="submission" date="2018-05" db="EMBL/GenBank/DDBJ databases">
        <title>Evolution of GPA BGCs.</title>
        <authorList>
            <person name="Waglechner N."/>
            <person name="Wright G.D."/>
        </authorList>
    </citation>
    <scope>NUCLEOTIDE SEQUENCE [LARGE SCALE GENOMIC DNA]</scope>
    <source>
        <strain evidence="1 2">DSM 5908</strain>
    </source>
</reference>
<evidence type="ECO:0000313" key="1">
    <source>
        <dbReference type="EMBL" id="RSM34843.1"/>
    </source>
</evidence>
<accession>A0A428VVH0</accession>
<comment type="caution">
    <text evidence="1">The sequence shown here is derived from an EMBL/GenBank/DDBJ whole genome shotgun (WGS) entry which is preliminary data.</text>
</comment>
<gene>
    <name evidence="1" type="ORF">DMA12_46685</name>
</gene>
<keyword evidence="2" id="KW-1185">Reference proteome</keyword>
<dbReference type="SUPFAM" id="SSF51126">
    <property type="entry name" value="Pectin lyase-like"/>
    <property type="match status" value="1"/>
</dbReference>
<dbReference type="AlphaFoldDB" id="A0A428VVH0"/>
<evidence type="ECO:0000313" key="2">
    <source>
        <dbReference type="Proteomes" id="UP000286716"/>
    </source>
</evidence>
<dbReference type="InterPro" id="IPR012334">
    <property type="entry name" value="Pectin_lyas_fold"/>
</dbReference>
<name>A0A428VVH0_AMYBA</name>
<dbReference type="InterPro" id="IPR011050">
    <property type="entry name" value="Pectin_lyase_fold/virulence"/>
</dbReference>
<dbReference type="Gene3D" id="2.160.20.10">
    <property type="entry name" value="Single-stranded right-handed beta-helix, Pectin lyase-like"/>
    <property type="match status" value="1"/>
</dbReference>
<organism evidence="1 2">
    <name type="scientific">Amycolatopsis balhimycina DSM 5908</name>
    <dbReference type="NCBI Taxonomy" id="1081091"/>
    <lineage>
        <taxon>Bacteria</taxon>
        <taxon>Bacillati</taxon>
        <taxon>Actinomycetota</taxon>
        <taxon>Actinomycetes</taxon>
        <taxon>Pseudonocardiales</taxon>
        <taxon>Pseudonocardiaceae</taxon>
        <taxon>Amycolatopsis</taxon>
    </lineage>
</organism>
<sequence length="81" mass="7978">MSKAKLALALVPVAGTVMYLGVFTGLGQGATAAGALQYYVSPAGSDSSGDGSQAHPWATIDHASDRVSVGENGTVAVVLTG</sequence>
<dbReference type="RefSeq" id="WP_020638443.1">
    <property type="nucleotide sequence ID" value="NZ_QHHU01000124.1"/>
</dbReference>